<feature type="transmembrane region" description="Helical" evidence="5">
    <location>
        <begin position="627"/>
        <end position="651"/>
    </location>
</feature>
<sequence>MASLKIGSDQHNLGVDYVILFKVPPQGRAHAEAAFVQAIEALSRVGLSTTVRRGGDSDSLLIFVRAASARRLGQQVRRSRMQDWLHGVRTAGTEADAARALEEDPVTEAERLRIVHQLITQPVNEGGAGVATSSFVQSVFPLRDQAFNRAWIQEWSQKQLLEQRDIDEIRNKFGESVALYFAFLRSYSTFIVFPAALGFSAWLLLGQFSYTYALGCGLWSVVFIEYWKKKEVDLAVQWGVRGVSSIQHQRPGFKWEFETEDLVTGEPRKVYPYIKRLQTQLLQIPFALASIVVLGGLVVFCNSLEIFINEVYDGPFKQYLAFLPTVFLVVLTPTFSSILMRAATVLTERENYETVDAYHAALVQKQFVLNFFTSYMALLFTTFVYIPFGETLLPLLEFWRRIAQAVVSMGGKTLSTQRFQINPQRIGSQMFYLTVTAQIVNFATEVIVPYVTHKAVVKAHEFQVRGPRMQEQDDEEEAEFLKRVREECLLEEYDVTADYREMVMQYGRFFLVSCFVQNPAASWLDVGATPLTIWHLGYLSLFSVAWPLAACCFLVNNWVELRSDALKIASSCKRPIPWRSDSIGPWLTALGFLSWLGSITSGAIVYLCSHRSQHGTEAAATTTLTAWGGLVSVALAEHLYLLAQLAVRYVMSKMDSPGLQRERRERYQMKRKLLEESVLAEDGDDDDQKKTEKVTRQMLEEEARKASIVGERSAEDMFWQRQRGAEDVIVIGRRLIEKGAASDKVKTKPQPSPRSGG</sequence>
<dbReference type="InterPro" id="IPR007632">
    <property type="entry name" value="Anoctamin"/>
</dbReference>
<evidence type="ECO:0000313" key="8">
    <source>
        <dbReference type="EMBL" id="RCI14066.1"/>
    </source>
</evidence>
<evidence type="ECO:0008006" key="10">
    <source>
        <dbReference type="Google" id="ProtNLM"/>
    </source>
</evidence>
<name>A0A367LI04_9HYPO</name>
<evidence type="ECO:0000256" key="5">
    <source>
        <dbReference type="SAM" id="Phobius"/>
    </source>
</evidence>
<proteinExistence type="predicted"/>
<feature type="transmembrane region" description="Helical" evidence="5">
    <location>
        <begin position="583"/>
        <end position="607"/>
    </location>
</feature>
<keyword evidence="3 5" id="KW-1133">Transmembrane helix</keyword>
<feature type="transmembrane region" description="Helical" evidence="5">
    <location>
        <begin position="367"/>
        <end position="388"/>
    </location>
</feature>
<keyword evidence="4 5" id="KW-0472">Membrane</keyword>
<comment type="subcellular location">
    <subcellularLocation>
        <location evidence="1">Membrane</location>
        <topology evidence="1">Multi-pass membrane protein</topology>
    </subcellularLocation>
</comment>
<dbReference type="EMBL" id="LKCN02000005">
    <property type="protein sequence ID" value="RCI14066.1"/>
    <property type="molecule type" value="Genomic_DNA"/>
</dbReference>
<evidence type="ECO:0000256" key="2">
    <source>
        <dbReference type="ARBA" id="ARBA00022692"/>
    </source>
</evidence>
<dbReference type="InterPro" id="IPR049456">
    <property type="entry name" value="Anoctamin_N_fung"/>
</dbReference>
<keyword evidence="9" id="KW-1185">Reference proteome</keyword>
<dbReference type="Proteomes" id="UP000253664">
    <property type="component" value="Unassembled WGS sequence"/>
</dbReference>
<feature type="transmembrane region" description="Helical" evidence="5">
    <location>
        <begin position="210"/>
        <end position="227"/>
    </location>
</feature>
<evidence type="ECO:0000256" key="1">
    <source>
        <dbReference type="ARBA" id="ARBA00004141"/>
    </source>
</evidence>
<feature type="transmembrane region" description="Helical" evidence="5">
    <location>
        <begin position="533"/>
        <end position="555"/>
    </location>
</feature>
<gene>
    <name evidence="8" type="ORF">L249_8052</name>
</gene>
<evidence type="ECO:0000259" key="6">
    <source>
        <dbReference type="Pfam" id="PF04547"/>
    </source>
</evidence>
<reference evidence="8 9" key="1">
    <citation type="journal article" date="2015" name="BMC Genomics">
        <title>Insights from the genome of Ophiocordyceps polyrhachis-furcata to pathogenicity and host specificity in insect fungi.</title>
        <authorList>
            <person name="Wichadakul D."/>
            <person name="Kobmoo N."/>
            <person name="Ingsriswang S."/>
            <person name="Tangphatsornruang S."/>
            <person name="Chantasingh D."/>
            <person name="Luangsa-ard J.J."/>
            <person name="Eurwilaichitr L."/>
        </authorList>
    </citation>
    <scope>NUCLEOTIDE SEQUENCE [LARGE SCALE GENOMIC DNA]</scope>
    <source>
        <strain evidence="8 9">BCC 54312</strain>
    </source>
</reference>
<evidence type="ECO:0000259" key="7">
    <source>
        <dbReference type="Pfam" id="PF20877"/>
    </source>
</evidence>
<organism evidence="8 9">
    <name type="scientific">Ophiocordyceps polyrhachis-furcata BCC 54312</name>
    <dbReference type="NCBI Taxonomy" id="1330021"/>
    <lineage>
        <taxon>Eukaryota</taxon>
        <taxon>Fungi</taxon>
        <taxon>Dikarya</taxon>
        <taxon>Ascomycota</taxon>
        <taxon>Pezizomycotina</taxon>
        <taxon>Sordariomycetes</taxon>
        <taxon>Hypocreomycetidae</taxon>
        <taxon>Hypocreales</taxon>
        <taxon>Ophiocordycipitaceae</taxon>
        <taxon>Ophiocordyceps</taxon>
    </lineage>
</organism>
<feature type="transmembrane region" description="Helical" evidence="5">
    <location>
        <begin position="177"/>
        <end position="204"/>
    </location>
</feature>
<feature type="transmembrane region" description="Helical" evidence="5">
    <location>
        <begin position="284"/>
        <end position="308"/>
    </location>
</feature>
<dbReference type="InterPro" id="IPR049452">
    <property type="entry name" value="Anoctamin_TM"/>
</dbReference>
<feature type="domain" description="Anoctamin alpha-beta plait" evidence="7">
    <location>
        <begin position="14"/>
        <end position="132"/>
    </location>
</feature>
<dbReference type="GO" id="GO:0016020">
    <property type="term" value="C:membrane"/>
    <property type="evidence" value="ECO:0007669"/>
    <property type="project" value="UniProtKB-SubCell"/>
</dbReference>
<feature type="transmembrane region" description="Helical" evidence="5">
    <location>
        <begin position="320"/>
        <end position="346"/>
    </location>
</feature>
<comment type="caution">
    <text evidence="8">The sequence shown here is derived from an EMBL/GenBank/DDBJ whole genome shotgun (WGS) entry which is preliminary data.</text>
</comment>
<dbReference type="GO" id="GO:0005254">
    <property type="term" value="F:chloride channel activity"/>
    <property type="evidence" value="ECO:0007669"/>
    <property type="project" value="TreeGrafter"/>
</dbReference>
<dbReference type="PANTHER" id="PTHR12308">
    <property type="entry name" value="ANOCTAMIN"/>
    <property type="match status" value="1"/>
</dbReference>
<dbReference type="AlphaFoldDB" id="A0A367LI04"/>
<evidence type="ECO:0000256" key="3">
    <source>
        <dbReference type="ARBA" id="ARBA00022989"/>
    </source>
</evidence>
<feature type="domain" description="Anoctamin transmembrane" evidence="6">
    <location>
        <begin position="169"/>
        <end position="514"/>
    </location>
</feature>
<dbReference type="PANTHER" id="PTHR12308:SF73">
    <property type="entry name" value="ANOCTAMIN"/>
    <property type="match status" value="1"/>
</dbReference>
<dbReference type="OrthoDB" id="296386at2759"/>
<dbReference type="Pfam" id="PF20877">
    <property type="entry name" value="Anoctamin_N"/>
    <property type="match status" value="1"/>
</dbReference>
<dbReference type="GO" id="GO:0032541">
    <property type="term" value="C:cortical endoplasmic reticulum"/>
    <property type="evidence" value="ECO:0007669"/>
    <property type="project" value="TreeGrafter"/>
</dbReference>
<evidence type="ECO:0000313" key="9">
    <source>
        <dbReference type="Proteomes" id="UP000253664"/>
    </source>
</evidence>
<accession>A0A367LI04</accession>
<evidence type="ECO:0000256" key="4">
    <source>
        <dbReference type="ARBA" id="ARBA00023136"/>
    </source>
</evidence>
<feature type="domain" description="Anoctamin transmembrane" evidence="6">
    <location>
        <begin position="535"/>
        <end position="665"/>
    </location>
</feature>
<protein>
    <recommendedName>
        <fullName evidence="10">Plasma membrane channel protein</fullName>
    </recommendedName>
</protein>
<keyword evidence="2 5" id="KW-0812">Transmembrane</keyword>
<dbReference type="Pfam" id="PF04547">
    <property type="entry name" value="Anoctamin"/>
    <property type="match status" value="2"/>
</dbReference>